<dbReference type="Gene3D" id="1.20.120.520">
    <property type="entry name" value="nmb1532 protein domain like"/>
    <property type="match status" value="1"/>
</dbReference>
<accession>A0A563EFD2</accession>
<protein>
    <submittedName>
        <fullName evidence="3">Hemerythrin domain-containing protein</fullName>
    </submittedName>
</protein>
<dbReference type="PANTHER" id="PTHR35585">
    <property type="entry name" value="HHE DOMAIN PROTEIN (AFU_ORTHOLOGUE AFUA_4G00730)"/>
    <property type="match status" value="1"/>
</dbReference>
<dbReference type="InterPro" id="IPR012312">
    <property type="entry name" value="Hemerythrin-like"/>
</dbReference>
<reference evidence="3 4" key="1">
    <citation type="submission" date="2019-07" db="EMBL/GenBank/DDBJ databases">
        <title>Lentzea xizangensis sp. nov., isolated from Qinghai-Tibetan Plateau Soils.</title>
        <authorList>
            <person name="Huang J."/>
        </authorList>
    </citation>
    <scope>NUCLEOTIDE SEQUENCE [LARGE SCALE GENOMIC DNA]</scope>
    <source>
        <strain evidence="3 4">FXJ1.1311</strain>
    </source>
</reference>
<dbReference type="Pfam" id="PF01814">
    <property type="entry name" value="Hemerythrin"/>
    <property type="match status" value="1"/>
</dbReference>
<sequence>MQDHREVERLFDELKNHPEKRPLLTPVLCALLVAHSRAEEAEVYPAAKDEAGESDEVEHSQEEHAQAERLLVELASTDPESSRYDGVLKELVDAVTHHVEEEEQTVLPGMRARLESSRLEQLGKAFAESRAEHLGEKPGEASKEELLVQARNAGLQGASSMSKQQLVRELQKLSS</sequence>
<dbReference type="Proteomes" id="UP000316639">
    <property type="component" value="Unassembled WGS sequence"/>
</dbReference>
<dbReference type="EMBL" id="VOBR01000052">
    <property type="protein sequence ID" value="TWP44381.1"/>
    <property type="molecule type" value="Genomic_DNA"/>
</dbReference>
<evidence type="ECO:0000259" key="2">
    <source>
        <dbReference type="Pfam" id="PF01814"/>
    </source>
</evidence>
<comment type="caution">
    <text evidence="3">The sequence shown here is derived from an EMBL/GenBank/DDBJ whole genome shotgun (WGS) entry which is preliminary data.</text>
</comment>
<dbReference type="OrthoDB" id="5183396at2"/>
<evidence type="ECO:0000313" key="4">
    <source>
        <dbReference type="Proteomes" id="UP000316639"/>
    </source>
</evidence>
<keyword evidence="4" id="KW-1185">Reference proteome</keyword>
<dbReference type="PANTHER" id="PTHR35585:SF1">
    <property type="entry name" value="HHE DOMAIN PROTEIN (AFU_ORTHOLOGUE AFUA_4G00730)"/>
    <property type="match status" value="1"/>
</dbReference>
<gene>
    <name evidence="3" type="ORF">FKR81_41350</name>
</gene>
<proteinExistence type="predicted"/>
<evidence type="ECO:0000256" key="1">
    <source>
        <dbReference type="SAM" id="MobiDB-lite"/>
    </source>
</evidence>
<feature type="region of interest" description="Disordered" evidence="1">
    <location>
        <begin position="43"/>
        <end position="65"/>
    </location>
</feature>
<dbReference type="AlphaFoldDB" id="A0A563EFD2"/>
<evidence type="ECO:0000313" key="3">
    <source>
        <dbReference type="EMBL" id="TWP44381.1"/>
    </source>
</evidence>
<organism evidence="3 4">
    <name type="scientific">Lentzea tibetensis</name>
    <dbReference type="NCBI Taxonomy" id="2591470"/>
    <lineage>
        <taxon>Bacteria</taxon>
        <taxon>Bacillati</taxon>
        <taxon>Actinomycetota</taxon>
        <taxon>Actinomycetes</taxon>
        <taxon>Pseudonocardiales</taxon>
        <taxon>Pseudonocardiaceae</taxon>
        <taxon>Lentzea</taxon>
    </lineage>
</organism>
<feature type="region of interest" description="Disordered" evidence="1">
    <location>
        <begin position="154"/>
        <end position="175"/>
    </location>
</feature>
<feature type="domain" description="Hemerythrin-like" evidence="2">
    <location>
        <begin position="2"/>
        <end position="108"/>
    </location>
</feature>
<feature type="compositionally biased region" description="Basic and acidic residues" evidence="1">
    <location>
        <begin position="47"/>
        <end position="65"/>
    </location>
</feature>
<name>A0A563EFD2_9PSEU</name>